<dbReference type="EMBL" id="UINC01031365">
    <property type="protein sequence ID" value="SVB17285.1"/>
    <property type="molecule type" value="Genomic_DNA"/>
</dbReference>
<gene>
    <name evidence="2" type="ORF">METZ01_LOCUS170139</name>
</gene>
<name>A0A382BU03_9ZZZZ</name>
<dbReference type="AlphaFoldDB" id="A0A382BU03"/>
<accession>A0A382BU03</accession>
<protein>
    <recommendedName>
        <fullName evidence="3">DUF3575 domain-containing protein</fullName>
    </recommendedName>
</protein>
<feature type="region of interest" description="Disordered" evidence="1">
    <location>
        <begin position="85"/>
        <end position="109"/>
    </location>
</feature>
<reference evidence="2" key="1">
    <citation type="submission" date="2018-05" db="EMBL/GenBank/DDBJ databases">
        <authorList>
            <person name="Lanie J.A."/>
            <person name="Ng W.-L."/>
            <person name="Kazmierczak K.M."/>
            <person name="Andrzejewski T.M."/>
            <person name="Davidsen T.M."/>
            <person name="Wayne K.J."/>
            <person name="Tettelin H."/>
            <person name="Glass J.I."/>
            <person name="Rusch D."/>
            <person name="Podicherti R."/>
            <person name="Tsui H.-C.T."/>
            <person name="Winkler M.E."/>
        </authorList>
    </citation>
    <scope>NUCLEOTIDE SEQUENCE</scope>
</reference>
<evidence type="ECO:0000313" key="2">
    <source>
        <dbReference type="EMBL" id="SVB17285.1"/>
    </source>
</evidence>
<evidence type="ECO:0008006" key="3">
    <source>
        <dbReference type="Google" id="ProtNLM"/>
    </source>
</evidence>
<sequence>MESFKVPERKKPMIKSDSSSFVLALTILISGLSGVPLTAQQSEDFQPKNVISANVIGLLTNTFNAEFERVISPTSTIGFGGSTASTEWWGDPGNRPEPPITGTDASGFPIQDWNDPAYLQAMNDWEMLANTVEEARYVNFDLFYRFYPGSRRTRTYKAPIGWAFGMKMGLTAVNGAGRGDGTYFGFGFDMNHSWVLGPDDNFYVGLGFGLKRLMGVPQVTDSYYGGYGEKHSALDGKLPFGGGDLYPTIRIINVGFVF</sequence>
<organism evidence="2">
    <name type="scientific">marine metagenome</name>
    <dbReference type="NCBI Taxonomy" id="408172"/>
    <lineage>
        <taxon>unclassified sequences</taxon>
        <taxon>metagenomes</taxon>
        <taxon>ecological metagenomes</taxon>
    </lineage>
</organism>
<proteinExistence type="predicted"/>
<evidence type="ECO:0000256" key="1">
    <source>
        <dbReference type="SAM" id="MobiDB-lite"/>
    </source>
</evidence>